<reference evidence="4" key="2">
    <citation type="journal article" date="2022" name="Microb. Genom.">
        <title>A chromosome-scale genome assembly of the tomato pathogen Cladosporium fulvum reveals a compartmentalized genome architecture and the presence of a dispensable chromosome.</title>
        <authorList>
            <person name="Zaccaron A.Z."/>
            <person name="Chen L.H."/>
            <person name="Samaras A."/>
            <person name="Stergiopoulos I."/>
        </authorList>
    </citation>
    <scope>NUCLEOTIDE SEQUENCE</scope>
    <source>
        <strain evidence="4">Race5_Kim</strain>
    </source>
</reference>
<proteinExistence type="predicted"/>
<dbReference type="Pfam" id="PF23771">
    <property type="entry name" value="DUF7168"/>
    <property type="match status" value="1"/>
</dbReference>
<feature type="region of interest" description="Disordered" evidence="1">
    <location>
        <begin position="1"/>
        <end position="27"/>
    </location>
</feature>
<feature type="region of interest" description="Disordered" evidence="1">
    <location>
        <begin position="263"/>
        <end position="294"/>
    </location>
</feature>
<dbReference type="InterPro" id="IPR024498">
    <property type="entry name" value="DUF2786"/>
</dbReference>
<evidence type="ECO:0000259" key="2">
    <source>
        <dbReference type="Pfam" id="PF10979"/>
    </source>
</evidence>
<evidence type="ECO:0000256" key="1">
    <source>
        <dbReference type="SAM" id="MobiDB-lite"/>
    </source>
</evidence>
<organism evidence="4 5">
    <name type="scientific">Passalora fulva</name>
    <name type="common">Tomato leaf mold</name>
    <name type="synonym">Cladosporium fulvum</name>
    <dbReference type="NCBI Taxonomy" id="5499"/>
    <lineage>
        <taxon>Eukaryota</taxon>
        <taxon>Fungi</taxon>
        <taxon>Dikarya</taxon>
        <taxon>Ascomycota</taxon>
        <taxon>Pezizomycotina</taxon>
        <taxon>Dothideomycetes</taxon>
        <taxon>Dothideomycetidae</taxon>
        <taxon>Mycosphaerellales</taxon>
        <taxon>Mycosphaerellaceae</taxon>
        <taxon>Fulvia</taxon>
    </lineage>
</organism>
<feature type="compositionally biased region" description="Acidic residues" evidence="1">
    <location>
        <begin position="513"/>
        <end position="522"/>
    </location>
</feature>
<dbReference type="Proteomes" id="UP000756132">
    <property type="component" value="Chromosome 8"/>
</dbReference>
<feature type="compositionally biased region" description="Acidic residues" evidence="1">
    <location>
        <begin position="347"/>
        <end position="372"/>
    </location>
</feature>
<name>A0A9Q8USC1_PASFU</name>
<feature type="compositionally biased region" description="Pro residues" evidence="1">
    <location>
        <begin position="388"/>
        <end position="402"/>
    </location>
</feature>
<dbReference type="OrthoDB" id="3067443at2759"/>
<protein>
    <recommendedName>
        <fullName evidence="6">DUF2786 domain-containing protein</fullName>
    </recommendedName>
</protein>
<gene>
    <name evidence="4" type="ORF">CLAFUR5_11662</name>
</gene>
<sequence>MADKRPSVESDHEDASPKKRQRAKPKLTPALYKATLIEKADSASIRVTSSTSDVADAILQRIKKCLDRAKNGPQDEPETKAAVYLASKLMKLHNLEKADVLAHETPEEQRKYAGSSAVSIQRVDGDCSKRVLKNTYVGDLCLAMQSFFDCESYTTAPRVLQPSKLYRSSAAGALVVTFYGIAQSTLMAANAFEMVYNQAVEWARSQKGQSSKNSYCIGLAAELSRRAEKEKEEEEARAKKADEHVLADRIRKENEEAQAKLDRLHELKVVNDDAGASQSQSAASDSPDHANDGMIEDTLSHVDAVDPVISDSGSNDDEDGSEAGGDAFDYGDWNGFSDNESVASDGDFMDADIVREEDDQIWEDELEVDVDAQIDKLATAMPARDSPPLSPSPMLSQPPSPLLPTDLPLPVTDKDADGNVDPAADASAQPQRHDSQQTPVEDEDQANWASHMQLMTFRENATKIADDFLKNNGVELSKGRKSTGVKDWNAYKKGAEDSKKIDIHRKAIAAEAENPEQAEVDWDGPKKDAKIRPVWT</sequence>
<dbReference type="Pfam" id="PF10979">
    <property type="entry name" value="DUF2786"/>
    <property type="match status" value="1"/>
</dbReference>
<feature type="region of interest" description="Disordered" evidence="1">
    <location>
        <begin position="306"/>
        <end position="444"/>
    </location>
</feature>
<keyword evidence="5" id="KW-1185">Reference proteome</keyword>
<feature type="region of interest" description="Disordered" evidence="1">
    <location>
        <begin position="512"/>
        <end position="536"/>
    </location>
</feature>
<dbReference type="InterPro" id="IPR055592">
    <property type="entry name" value="DUF7168"/>
</dbReference>
<feature type="domain" description="DUF2786" evidence="2">
    <location>
        <begin position="58"/>
        <end position="96"/>
    </location>
</feature>
<feature type="domain" description="DUF7168" evidence="3">
    <location>
        <begin position="124"/>
        <end position="249"/>
    </location>
</feature>
<reference evidence="4" key="1">
    <citation type="submission" date="2021-12" db="EMBL/GenBank/DDBJ databases">
        <authorList>
            <person name="Zaccaron A."/>
            <person name="Stergiopoulos I."/>
        </authorList>
    </citation>
    <scope>NUCLEOTIDE SEQUENCE</scope>
    <source>
        <strain evidence="4">Race5_Kim</strain>
    </source>
</reference>
<dbReference type="KEGG" id="ffu:CLAFUR5_11662"/>
<feature type="compositionally biased region" description="Basic and acidic residues" evidence="1">
    <location>
        <begin position="523"/>
        <end position="536"/>
    </location>
</feature>
<dbReference type="EMBL" id="CP090170">
    <property type="protein sequence ID" value="UJO20679.1"/>
    <property type="molecule type" value="Genomic_DNA"/>
</dbReference>
<evidence type="ECO:0000259" key="3">
    <source>
        <dbReference type="Pfam" id="PF23771"/>
    </source>
</evidence>
<dbReference type="GeneID" id="71991540"/>
<evidence type="ECO:0008006" key="6">
    <source>
        <dbReference type="Google" id="ProtNLM"/>
    </source>
</evidence>
<dbReference type="AlphaFoldDB" id="A0A9Q8USC1"/>
<dbReference type="RefSeq" id="XP_047765045.1">
    <property type="nucleotide sequence ID" value="XM_047910810.1"/>
</dbReference>
<evidence type="ECO:0000313" key="5">
    <source>
        <dbReference type="Proteomes" id="UP000756132"/>
    </source>
</evidence>
<evidence type="ECO:0000313" key="4">
    <source>
        <dbReference type="EMBL" id="UJO20679.1"/>
    </source>
</evidence>
<feature type="compositionally biased region" description="Basic and acidic residues" evidence="1">
    <location>
        <begin position="1"/>
        <end position="17"/>
    </location>
</feature>
<accession>A0A9Q8USC1</accession>
<feature type="compositionally biased region" description="Low complexity" evidence="1">
    <location>
        <begin position="272"/>
        <end position="285"/>
    </location>
</feature>